<dbReference type="OrthoDB" id="21825at2"/>
<dbReference type="Pfam" id="PF03171">
    <property type="entry name" value="2OG-FeII_Oxy"/>
    <property type="match status" value="1"/>
</dbReference>
<evidence type="ECO:0000256" key="2">
    <source>
        <dbReference type="ARBA" id="ARBA00023194"/>
    </source>
</evidence>
<evidence type="ECO:0000259" key="4">
    <source>
        <dbReference type="PROSITE" id="PS51471"/>
    </source>
</evidence>
<dbReference type="SUPFAM" id="SSF51197">
    <property type="entry name" value="Clavaminate synthase-like"/>
    <property type="match status" value="1"/>
</dbReference>
<dbReference type="Pfam" id="PF14226">
    <property type="entry name" value="DIOX_N"/>
    <property type="match status" value="1"/>
</dbReference>
<dbReference type="PROSITE" id="PS51471">
    <property type="entry name" value="FE2OG_OXY"/>
    <property type="match status" value="1"/>
</dbReference>
<dbReference type="RefSeq" id="WP_094363016.1">
    <property type="nucleotide sequence ID" value="NZ_NMVQ01000005.1"/>
</dbReference>
<dbReference type="PANTHER" id="PTHR47990">
    <property type="entry name" value="2-OXOGLUTARATE (2OG) AND FE(II)-DEPENDENT OXYGENASE SUPERFAMILY PROTEIN-RELATED"/>
    <property type="match status" value="1"/>
</dbReference>
<dbReference type="InterPro" id="IPR050231">
    <property type="entry name" value="Iron_ascorbate_oxido_reductase"/>
</dbReference>
<dbReference type="InterPro" id="IPR005123">
    <property type="entry name" value="Oxoglu/Fe-dep_dioxygenase_dom"/>
</dbReference>
<comment type="similarity">
    <text evidence="3">Belongs to the iron/ascorbate-dependent oxidoreductase family.</text>
</comment>
<dbReference type="GO" id="GO:0016491">
    <property type="term" value="F:oxidoreductase activity"/>
    <property type="evidence" value="ECO:0007669"/>
    <property type="project" value="UniProtKB-KW"/>
</dbReference>
<dbReference type="InterPro" id="IPR044861">
    <property type="entry name" value="IPNS-like_FE2OG_OXY"/>
</dbReference>
<evidence type="ECO:0000256" key="3">
    <source>
        <dbReference type="RuleBase" id="RU003682"/>
    </source>
</evidence>
<dbReference type="Proteomes" id="UP000216311">
    <property type="component" value="Unassembled WGS sequence"/>
</dbReference>
<proteinExistence type="inferred from homology"/>
<evidence type="ECO:0000256" key="1">
    <source>
        <dbReference type="ARBA" id="ARBA00004792"/>
    </source>
</evidence>
<dbReference type="PRINTS" id="PR00682">
    <property type="entry name" value="IPNSYNTHASE"/>
</dbReference>
<evidence type="ECO:0000313" key="5">
    <source>
        <dbReference type="EMBL" id="OYO24136.1"/>
    </source>
</evidence>
<dbReference type="Gene3D" id="2.60.120.330">
    <property type="entry name" value="B-lactam Antibiotic, Isopenicillin N Synthase, Chain"/>
    <property type="match status" value="1"/>
</dbReference>
<dbReference type="AlphaFoldDB" id="A0A255HA04"/>
<gene>
    <name evidence="5" type="ORF">CGZ93_04780</name>
</gene>
<reference evidence="5 6" key="1">
    <citation type="submission" date="2017-07" db="EMBL/GenBank/DDBJ databases">
        <title>Draft whole genome sequences of clinical Proprionibacteriaceae strains.</title>
        <authorList>
            <person name="Bernier A.-M."/>
            <person name="Bernard K."/>
            <person name="Domingo M.-C."/>
        </authorList>
    </citation>
    <scope>NUCLEOTIDE SEQUENCE [LARGE SCALE GENOMIC DNA]</scope>
    <source>
        <strain evidence="5 6">NML 130396</strain>
    </source>
</reference>
<dbReference type="GO" id="GO:0017000">
    <property type="term" value="P:antibiotic biosynthetic process"/>
    <property type="evidence" value="ECO:0007669"/>
    <property type="project" value="UniProtKB-KW"/>
</dbReference>
<comment type="caution">
    <text evidence="5">The sequence shown here is derived from an EMBL/GenBank/DDBJ whole genome shotgun (WGS) entry which is preliminary data.</text>
</comment>
<dbReference type="InterPro" id="IPR027443">
    <property type="entry name" value="IPNS-like_sf"/>
</dbReference>
<organism evidence="5 6">
    <name type="scientific">Enemella dayhoffiae</name>
    <dbReference type="NCBI Taxonomy" id="2016507"/>
    <lineage>
        <taxon>Bacteria</taxon>
        <taxon>Bacillati</taxon>
        <taxon>Actinomycetota</taxon>
        <taxon>Actinomycetes</taxon>
        <taxon>Propionibacteriales</taxon>
        <taxon>Propionibacteriaceae</taxon>
        <taxon>Enemella</taxon>
    </lineage>
</organism>
<keyword evidence="3" id="KW-0560">Oxidoreductase</keyword>
<comment type="pathway">
    <text evidence="1">Antibiotic biosynthesis.</text>
</comment>
<feature type="domain" description="Fe2OG dioxygenase" evidence="4">
    <location>
        <begin position="169"/>
        <end position="279"/>
    </location>
</feature>
<accession>A0A255HA04</accession>
<dbReference type="GO" id="GO:0046872">
    <property type="term" value="F:metal ion binding"/>
    <property type="evidence" value="ECO:0007669"/>
    <property type="project" value="UniProtKB-KW"/>
</dbReference>
<dbReference type="InterPro" id="IPR026992">
    <property type="entry name" value="DIOX_N"/>
</dbReference>
<sequence>MTTLPLIDLTRLERGPAEAAALRGNLLAATHEWGFFQLTGHGIAPARMTELFDLARSFFALPEQQKLEIEMLKSAHFRGYTRTGGELTGGRVDWREQLDVAAEREPVSGGPAYRRLEGPNQWPSALPQLREHVESWSDSLSALGLRLLHEWAEALGARRDLFDPAFAHDPSTLIKLVRYPGRSDAQPRQGVGGHKDPGVLTLLLIDPAPTPGSGRVSTGLQVEHDGRWIDVDPVPGAFVVNIGELMEVATNGYLKATMHRVVSPPAGSVRLSVPFFLNPALDSNIPVIDLPPELAAAAPGITQDPANLISGVFGDNVLKARLRAHPDVAARHHPDLVR</sequence>
<protein>
    <submittedName>
        <fullName evidence="5">Oxidoreductase</fullName>
    </submittedName>
</protein>
<keyword evidence="2" id="KW-0045">Antibiotic biosynthesis</keyword>
<evidence type="ECO:0000313" key="6">
    <source>
        <dbReference type="Proteomes" id="UP000216311"/>
    </source>
</evidence>
<keyword evidence="3" id="KW-0408">Iron</keyword>
<keyword evidence="6" id="KW-1185">Reference proteome</keyword>
<dbReference type="EMBL" id="NMVQ01000005">
    <property type="protein sequence ID" value="OYO24136.1"/>
    <property type="molecule type" value="Genomic_DNA"/>
</dbReference>
<keyword evidence="3" id="KW-0479">Metal-binding</keyword>
<name>A0A255HA04_9ACTN</name>